<protein>
    <submittedName>
        <fullName evidence="1">Uncharacterized protein</fullName>
    </submittedName>
</protein>
<comment type="caution">
    <text evidence="1">The sequence shown here is derived from an EMBL/GenBank/DDBJ whole genome shotgun (WGS) entry which is preliminary data.</text>
</comment>
<evidence type="ECO:0000313" key="1">
    <source>
        <dbReference type="EMBL" id="KAJ9488387.1"/>
    </source>
</evidence>
<dbReference type="AlphaFoldDB" id="A0AAI9TJE9"/>
<accession>A0AAI9TJE9</accession>
<reference evidence="1" key="1">
    <citation type="submission" date="2015-06" db="EMBL/GenBank/DDBJ databases">
        <authorList>
            <person name="Nguyen H."/>
        </authorList>
    </citation>
    <scope>NUCLEOTIDE SEQUENCE</scope>
    <source>
        <strain evidence="1">DAOM 180753</strain>
    </source>
</reference>
<organism evidence="1 2">
    <name type="scientific">Penicillium thymicola</name>
    <dbReference type="NCBI Taxonomy" id="293382"/>
    <lineage>
        <taxon>Eukaryota</taxon>
        <taxon>Fungi</taxon>
        <taxon>Dikarya</taxon>
        <taxon>Ascomycota</taxon>
        <taxon>Pezizomycotina</taxon>
        <taxon>Eurotiomycetes</taxon>
        <taxon>Eurotiomycetidae</taxon>
        <taxon>Eurotiales</taxon>
        <taxon>Aspergillaceae</taxon>
        <taxon>Penicillium</taxon>
    </lineage>
</organism>
<name>A0AAI9TJE9_PENTH</name>
<dbReference type="Proteomes" id="UP001227192">
    <property type="component" value="Unassembled WGS sequence"/>
</dbReference>
<sequence>MTDQALSRKFVQVTNIESSDAKRKRAKGATGDFIHRTTRKEGELFYPAATGKELLKYLGWGSLSNSIQIQFRFKQSPPKLILVDS</sequence>
<dbReference type="EMBL" id="LACB01000119">
    <property type="protein sequence ID" value="KAJ9488387.1"/>
    <property type="molecule type" value="Genomic_DNA"/>
</dbReference>
<gene>
    <name evidence="1" type="ORF">VN97_g4904</name>
</gene>
<reference evidence="1" key="2">
    <citation type="journal article" date="2016" name="Fungal Biol.">
        <title>Ochratoxin A production by Penicillium thymicola.</title>
        <authorList>
            <person name="Nguyen H.D.T."/>
            <person name="McMullin D.R."/>
            <person name="Ponomareva E."/>
            <person name="Riley R."/>
            <person name="Pomraning K.R."/>
            <person name="Baker S.E."/>
            <person name="Seifert K.A."/>
        </authorList>
    </citation>
    <scope>NUCLEOTIDE SEQUENCE</scope>
    <source>
        <strain evidence="1">DAOM 180753</strain>
    </source>
</reference>
<proteinExistence type="predicted"/>
<evidence type="ECO:0000313" key="2">
    <source>
        <dbReference type="Proteomes" id="UP001227192"/>
    </source>
</evidence>
<keyword evidence="2" id="KW-1185">Reference proteome</keyword>